<dbReference type="RefSeq" id="XP_049137284.1">
    <property type="nucleotide sequence ID" value="XM_049281327.1"/>
</dbReference>
<feature type="domain" description="T6SS Phospholipase effector Tle1-like catalytic" evidence="2">
    <location>
        <begin position="1"/>
        <end position="195"/>
    </location>
</feature>
<evidence type="ECO:0000313" key="3">
    <source>
        <dbReference type="EMBL" id="UQC75639.1"/>
    </source>
</evidence>
<dbReference type="KEGG" id="clup:CLUP02_02295"/>
<sequence>MYHPGVGSSDSVVDKFTGGLFGVGLDQAIREVYNFICTNYVDGDDIILIGFSRGAFTARSVADMIATVGLLTPSGLDHFYAIFEDYENMGESDRDPSLFLDPKVPPYNGEKGAARANWEMDRKSQYERWLSKNGLTRRTYEDANGVHEINIKAVGFSNTQVSDRVENAFHALSLDEPRFAFRPALWEKLEGNKTNLRQLLVIMAPAEATTAVGESQDMSGQIRYPTSRLQTWSGTTIRHPGTFMRTDPETNQDTDQPLLNTNERIHSSVRVRLACQGLAMDDDGVWDCKALATADDGSGLWKLERGSGLNASEADSVKDGKTRKLDLDAEGDVLKPYPVQKEDSQWKWVLASKHPNAFPLAGVLPEEPLTGYWERKLLALTAGNPDVWRWAEENPPFGLI</sequence>
<organism evidence="3 4">
    <name type="scientific">Colletotrichum lupini</name>
    <dbReference type="NCBI Taxonomy" id="145971"/>
    <lineage>
        <taxon>Eukaryota</taxon>
        <taxon>Fungi</taxon>
        <taxon>Dikarya</taxon>
        <taxon>Ascomycota</taxon>
        <taxon>Pezizomycotina</taxon>
        <taxon>Sordariomycetes</taxon>
        <taxon>Hypocreomycetidae</taxon>
        <taxon>Glomerellales</taxon>
        <taxon>Glomerellaceae</taxon>
        <taxon>Colletotrichum</taxon>
        <taxon>Colletotrichum acutatum species complex</taxon>
    </lineage>
</organism>
<gene>
    <name evidence="3" type="ORF">CLUP02_02295</name>
</gene>
<protein>
    <submittedName>
        <fullName evidence="3">Peptidoglycan binding domain-containing protein</fullName>
    </submittedName>
</protein>
<dbReference type="PANTHER" id="PTHR33840:SF1">
    <property type="entry name" value="TLE1 PHOSPHOLIPASE DOMAIN-CONTAINING PROTEIN"/>
    <property type="match status" value="1"/>
</dbReference>
<accession>A0A9Q8W9Z0</accession>
<dbReference type="SUPFAM" id="SSF53474">
    <property type="entry name" value="alpha/beta-Hydrolases"/>
    <property type="match status" value="1"/>
</dbReference>
<evidence type="ECO:0000313" key="4">
    <source>
        <dbReference type="Proteomes" id="UP000830671"/>
    </source>
</evidence>
<dbReference type="AlphaFoldDB" id="A0A9Q8W9Z0"/>
<proteinExistence type="predicted"/>
<dbReference type="GeneID" id="73336337"/>
<reference evidence="3" key="1">
    <citation type="journal article" date="2021" name="Mol. Plant Microbe Interact.">
        <title>Complete Genome Sequence of the Plant-Pathogenic Fungus Colletotrichum lupini.</title>
        <authorList>
            <person name="Baroncelli R."/>
            <person name="Pensec F."/>
            <person name="Da Lio D."/>
            <person name="Boufleur T."/>
            <person name="Vicente I."/>
            <person name="Sarrocco S."/>
            <person name="Picot A."/>
            <person name="Baraldi E."/>
            <person name="Sukno S."/>
            <person name="Thon M."/>
            <person name="Le Floch G."/>
        </authorList>
    </citation>
    <scope>NUCLEOTIDE SEQUENCE</scope>
    <source>
        <strain evidence="3">IMI 504893</strain>
    </source>
</reference>
<keyword evidence="4" id="KW-1185">Reference proteome</keyword>
<dbReference type="EMBL" id="CP019471">
    <property type="protein sequence ID" value="UQC75639.1"/>
    <property type="molecule type" value="Genomic_DNA"/>
</dbReference>
<evidence type="ECO:0000259" key="2">
    <source>
        <dbReference type="Pfam" id="PF09994"/>
    </source>
</evidence>
<dbReference type="InterPro" id="IPR018712">
    <property type="entry name" value="Tle1-like_cat"/>
</dbReference>
<dbReference type="Proteomes" id="UP000830671">
    <property type="component" value="Chromosome 1"/>
</dbReference>
<dbReference type="PANTHER" id="PTHR33840">
    <property type="match status" value="1"/>
</dbReference>
<dbReference type="InterPro" id="IPR029058">
    <property type="entry name" value="AB_hydrolase_fold"/>
</dbReference>
<evidence type="ECO:0000256" key="1">
    <source>
        <dbReference type="SAM" id="MobiDB-lite"/>
    </source>
</evidence>
<name>A0A9Q8W9Z0_9PEZI</name>
<feature type="region of interest" description="Disordered" evidence="1">
    <location>
        <begin position="238"/>
        <end position="257"/>
    </location>
</feature>
<dbReference type="Pfam" id="PF09994">
    <property type="entry name" value="T6SS_Tle1-like_cat"/>
    <property type="match status" value="1"/>
</dbReference>